<dbReference type="RefSeq" id="WP_147201679.1">
    <property type="nucleotide sequence ID" value="NZ_BJYT01000001.1"/>
</dbReference>
<dbReference type="PANTHER" id="PTHR34978">
    <property type="entry name" value="POSSIBLE SENSOR-TRANSDUCER PROTEIN BLAR"/>
    <property type="match status" value="1"/>
</dbReference>
<dbReference type="OrthoDB" id="649093at2"/>
<feature type="domain" description="Peptidase M56" evidence="2">
    <location>
        <begin position="156"/>
        <end position="258"/>
    </location>
</feature>
<dbReference type="Proteomes" id="UP000321513">
    <property type="component" value="Unassembled WGS sequence"/>
</dbReference>
<feature type="transmembrane region" description="Helical" evidence="1">
    <location>
        <begin position="91"/>
        <end position="113"/>
    </location>
</feature>
<feature type="transmembrane region" description="Helical" evidence="1">
    <location>
        <begin position="7"/>
        <end position="25"/>
    </location>
</feature>
<dbReference type="InterPro" id="IPR008756">
    <property type="entry name" value="Peptidase_M56"/>
</dbReference>
<evidence type="ECO:0000313" key="4">
    <source>
        <dbReference type="Proteomes" id="UP000321513"/>
    </source>
</evidence>
<evidence type="ECO:0000256" key="1">
    <source>
        <dbReference type="SAM" id="Phobius"/>
    </source>
</evidence>
<dbReference type="AlphaFoldDB" id="A0A512B6Y6"/>
<evidence type="ECO:0000313" key="3">
    <source>
        <dbReference type="EMBL" id="GEO07719.1"/>
    </source>
</evidence>
<keyword evidence="1" id="KW-0812">Transmembrane</keyword>
<dbReference type="InterPro" id="IPR052173">
    <property type="entry name" value="Beta-lactam_resp_regulator"/>
</dbReference>
<dbReference type="CDD" id="cd07341">
    <property type="entry name" value="M56_BlaR1_MecR1_like"/>
    <property type="match status" value="1"/>
</dbReference>
<keyword evidence="4" id="KW-1185">Reference proteome</keyword>
<protein>
    <recommendedName>
        <fullName evidence="2">Peptidase M56 domain-containing protein</fullName>
    </recommendedName>
</protein>
<reference evidence="3 4" key="1">
    <citation type="submission" date="2019-07" db="EMBL/GenBank/DDBJ databases">
        <title>Whole genome shotgun sequence of Segetibacter aerophilus NBRC 106135.</title>
        <authorList>
            <person name="Hosoyama A."/>
            <person name="Uohara A."/>
            <person name="Ohji S."/>
            <person name="Ichikawa N."/>
        </authorList>
    </citation>
    <scope>NUCLEOTIDE SEQUENCE [LARGE SCALE GENOMIC DNA]</scope>
    <source>
        <strain evidence="3 4">NBRC 106135</strain>
    </source>
</reference>
<dbReference type="EMBL" id="BJYT01000001">
    <property type="protein sequence ID" value="GEO07719.1"/>
    <property type="molecule type" value="Genomic_DNA"/>
</dbReference>
<feature type="transmembrane region" description="Helical" evidence="1">
    <location>
        <begin position="267"/>
        <end position="285"/>
    </location>
</feature>
<accession>A0A512B6Y6</accession>
<keyword evidence="1" id="KW-1133">Transmembrane helix</keyword>
<feature type="transmembrane region" description="Helical" evidence="1">
    <location>
        <begin position="37"/>
        <end position="58"/>
    </location>
</feature>
<gene>
    <name evidence="3" type="ORF">SAE01_02150</name>
</gene>
<evidence type="ECO:0000259" key="2">
    <source>
        <dbReference type="Pfam" id="PF05569"/>
    </source>
</evidence>
<dbReference type="Pfam" id="PF05569">
    <property type="entry name" value="Peptidase_M56"/>
    <property type="match status" value="1"/>
</dbReference>
<keyword evidence="1" id="KW-0472">Membrane</keyword>
<organism evidence="3 4">
    <name type="scientific">Segetibacter aerophilus</name>
    <dbReference type="NCBI Taxonomy" id="670293"/>
    <lineage>
        <taxon>Bacteria</taxon>
        <taxon>Pseudomonadati</taxon>
        <taxon>Bacteroidota</taxon>
        <taxon>Chitinophagia</taxon>
        <taxon>Chitinophagales</taxon>
        <taxon>Chitinophagaceae</taxon>
        <taxon>Segetibacter</taxon>
    </lineage>
</organism>
<sequence length="441" mass="50350">MPVYFEYALKVSISLAIVFLFYTLLLKRMTYYRWNRYFLLASSLLSLVVPFINVSVFIQPKEQSVISLVNEIPSIHAIEIGAESNNAGMVVYWQIVSVVFLLVSIALVFRLLVQFFSIQKIKAQSTVVAIGDDIVYNIPQQILPFSFLDNIFINVNNYSEKELHDILKHERIHVQEKHSLDMLVLEIICVLNWYNPFAWMIKKAVRENLEFIADDAVVTRGVDRKSYQYLLLKVTGEIPSSIASSLKFSSLKTRIIMMNKSKTSQLHLLKFSLLVPMVVVLLLAFRNSKEVAPKTDKVASVTTETFTLSTLTYSIPDEKVKAIVVQEKDKSLLKPGELLNLTLIQNEKDRLKSLLEKNGYINLKSNAIRFMIDTASVANSFSIEVKINLEPGIAAIKRKDAISIRSYGNDPKLNRFYSLDRAMNMENESRFYTSSAIQTFI</sequence>
<name>A0A512B6Y6_9BACT</name>
<proteinExistence type="predicted"/>
<comment type="caution">
    <text evidence="3">The sequence shown here is derived from an EMBL/GenBank/DDBJ whole genome shotgun (WGS) entry which is preliminary data.</text>
</comment>
<dbReference type="PANTHER" id="PTHR34978:SF3">
    <property type="entry name" value="SLR0241 PROTEIN"/>
    <property type="match status" value="1"/>
</dbReference>